<sequence length="253" mass="28324">MSTVEVINNEILKAPRTRIIQRQGPFTLHINLPGFNLPEPSDHGHGPLALIVESTLEPGTHIRLHEHTNDEIISWVPGGVMRHNDLTVGELVVDDRHLMVMNAGSGFWHEERVLSSDPYLRMLQIFVRPRAADLEPRIQFGEMPTGRPNEWRYLFGPENSDAPFFVRNDVKFFDIRLSNGSVTALPPPPKGWDSYFYVFTGQVLVDGIPFGEAETGLIRRPSRTVVSALEDSVVVCFSINPNAPVVRLGTVGK</sequence>
<dbReference type="InterPro" id="IPR011051">
    <property type="entry name" value="RmlC_Cupin_sf"/>
</dbReference>
<evidence type="ECO:0000313" key="5">
    <source>
        <dbReference type="Proteomes" id="UP000588017"/>
    </source>
</evidence>
<dbReference type="Proteomes" id="UP000588017">
    <property type="component" value="Unassembled WGS sequence"/>
</dbReference>
<keyword evidence="5" id="KW-1185">Reference proteome</keyword>
<dbReference type="InterPro" id="IPR003829">
    <property type="entry name" value="Pirin_N_dom"/>
</dbReference>
<evidence type="ECO:0000259" key="3">
    <source>
        <dbReference type="Pfam" id="PF02678"/>
    </source>
</evidence>
<dbReference type="PANTHER" id="PTHR43212">
    <property type="entry name" value="QUERCETIN 2,3-DIOXYGENASE"/>
    <property type="match status" value="1"/>
</dbReference>
<dbReference type="RefSeq" id="WP_183331978.1">
    <property type="nucleotide sequence ID" value="NZ_BMHX01000001.1"/>
</dbReference>
<dbReference type="SUPFAM" id="SSF51182">
    <property type="entry name" value="RmlC-like cupins"/>
    <property type="match status" value="1"/>
</dbReference>
<accession>A0A841K374</accession>
<dbReference type="InterPro" id="IPR012093">
    <property type="entry name" value="Pirin"/>
</dbReference>
<organism evidence="4 5">
    <name type="scientific">Chelatococcus composti</name>
    <dbReference type="NCBI Taxonomy" id="1743235"/>
    <lineage>
        <taxon>Bacteria</taxon>
        <taxon>Pseudomonadati</taxon>
        <taxon>Pseudomonadota</taxon>
        <taxon>Alphaproteobacteria</taxon>
        <taxon>Hyphomicrobiales</taxon>
        <taxon>Chelatococcaceae</taxon>
        <taxon>Chelatococcus</taxon>
    </lineage>
</organism>
<dbReference type="PANTHER" id="PTHR43212:SF3">
    <property type="entry name" value="QUERCETIN 2,3-DIOXYGENASE"/>
    <property type="match status" value="1"/>
</dbReference>
<name>A0A841K374_9HYPH</name>
<comment type="caution">
    <text evidence="4">The sequence shown here is derived from an EMBL/GenBank/DDBJ whole genome shotgun (WGS) entry which is preliminary data.</text>
</comment>
<dbReference type="Pfam" id="PF02678">
    <property type="entry name" value="Pirin"/>
    <property type="match status" value="1"/>
</dbReference>
<proteinExistence type="inferred from homology"/>
<evidence type="ECO:0000256" key="2">
    <source>
        <dbReference type="RuleBase" id="RU003457"/>
    </source>
</evidence>
<dbReference type="AlphaFoldDB" id="A0A841K374"/>
<feature type="domain" description="Pirin N-terminal" evidence="3">
    <location>
        <begin position="56"/>
        <end position="127"/>
    </location>
</feature>
<protein>
    <recommendedName>
        <fullName evidence="3">Pirin N-terminal domain-containing protein</fullName>
    </recommendedName>
</protein>
<comment type="similarity">
    <text evidence="1 2">Belongs to the pirin family.</text>
</comment>
<gene>
    <name evidence="4" type="ORF">HNQ73_000549</name>
</gene>
<evidence type="ECO:0000313" key="4">
    <source>
        <dbReference type="EMBL" id="MBB6166941.1"/>
    </source>
</evidence>
<dbReference type="InterPro" id="IPR014710">
    <property type="entry name" value="RmlC-like_jellyroll"/>
</dbReference>
<reference evidence="4 5" key="1">
    <citation type="submission" date="2020-08" db="EMBL/GenBank/DDBJ databases">
        <title>Genomic Encyclopedia of Type Strains, Phase IV (KMG-IV): sequencing the most valuable type-strain genomes for metagenomic binning, comparative biology and taxonomic classification.</title>
        <authorList>
            <person name="Goeker M."/>
        </authorList>
    </citation>
    <scope>NUCLEOTIDE SEQUENCE [LARGE SCALE GENOMIC DNA]</scope>
    <source>
        <strain evidence="4 5">DSM 101465</strain>
    </source>
</reference>
<dbReference type="Gene3D" id="2.60.120.10">
    <property type="entry name" value="Jelly Rolls"/>
    <property type="match status" value="2"/>
</dbReference>
<evidence type="ECO:0000256" key="1">
    <source>
        <dbReference type="ARBA" id="ARBA00008416"/>
    </source>
</evidence>
<dbReference type="EMBL" id="JACHEH010000001">
    <property type="protein sequence ID" value="MBB6166941.1"/>
    <property type="molecule type" value="Genomic_DNA"/>
</dbReference>